<dbReference type="EMBL" id="MTYJ01000095">
    <property type="protein sequence ID" value="OQV15020.1"/>
    <property type="molecule type" value="Genomic_DNA"/>
</dbReference>
<gene>
    <name evidence="5" type="ORF">BV898_10780</name>
</gene>
<feature type="chain" id="PRO_5013048666" description="Apple domain-containing protein" evidence="3">
    <location>
        <begin position="25"/>
        <end position="795"/>
    </location>
</feature>
<dbReference type="SMART" id="SM00223">
    <property type="entry name" value="APPLE"/>
    <property type="match status" value="2"/>
</dbReference>
<dbReference type="PANTHER" id="PTHR33946:SF4">
    <property type="entry name" value="COAGULATION FACTOR XI"/>
    <property type="match status" value="1"/>
</dbReference>
<keyword evidence="6" id="KW-1185">Reference proteome</keyword>
<dbReference type="OrthoDB" id="568194at2759"/>
<evidence type="ECO:0000313" key="6">
    <source>
        <dbReference type="Proteomes" id="UP000192578"/>
    </source>
</evidence>
<keyword evidence="1" id="KW-0677">Repeat</keyword>
<proteinExistence type="predicted"/>
<dbReference type="PANTHER" id="PTHR33946">
    <property type="match status" value="1"/>
</dbReference>
<comment type="caution">
    <text evidence="5">The sequence shown here is derived from an EMBL/GenBank/DDBJ whole genome shotgun (WGS) entry which is preliminary data.</text>
</comment>
<feature type="domain" description="Apple" evidence="4">
    <location>
        <begin position="211"/>
        <end position="277"/>
    </location>
</feature>
<dbReference type="InterPro" id="IPR003609">
    <property type="entry name" value="Pan_app"/>
</dbReference>
<evidence type="ECO:0000256" key="1">
    <source>
        <dbReference type="ARBA" id="ARBA00022737"/>
    </source>
</evidence>
<keyword evidence="3" id="KW-0732">Signal</keyword>
<dbReference type="GO" id="GO:0006508">
    <property type="term" value="P:proteolysis"/>
    <property type="evidence" value="ECO:0007669"/>
    <property type="project" value="InterPro"/>
</dbReference>
<dbReference type="Proteomes" id="UP000192578">
    <property type="component" value="Unassembled WGS sequence"/>
</dbReference>
<keyword evidence="2" id="KW-1015">Disulfide bond</keyword>
<reference evidence="6" key="1">
    <citation type="submission" date="2017-01" db="EMBL/GenBank/DDBJ databases">
        <title>Comparative genomics of anhydrobiosis in the tardigrade Hypsibius dujardini.</title>
        <authorList>
            <person name="Yoshida Y."/>
            <person name="Koutsovoulos G."/>
            <person name="Laetsch D."/>
            <person name="Stevens L."/>
            <person name="Kumar S."/>
            <person name="Horikawa D."/>
            <person name="Ishino K."/>
            <person name="Komine S."/>
            <person name="Tomita M."/>
            <person name="Blaxter M."/>
            <person name="Arakawa K."/>
        </authorList>
    </citation>
    <scope>NUCLEOTIDE SEQUENCE [LARGE SCALE GENOMIC DNA]</scope>
    <source>
        <strain evidence="6">Z151</strain>
    </source>
</reference>
<dbReference type="Pfam" id="PF14295">
    <property type="entry name" value="PAN_4"/>
    <property type="match status" value="5"/>
</dbReference>
<feature type="signal peptide" evidence="3">
    <location>
        <begin position="1"/>
        <end position="24"/>
    </location>
</feature>
<dbReference type="InterPro" id="IPR000177">
    <property type="entry name" value="Apple"/>
</dbReference>
<evidence type="ECO:0000256" key="2">
    <source>
        <dbReference type="ARBA" id="ARBA00023157"/>
    </source>
</evidence>
<protein>
    <recommendedName>
        <fullName evidence="4">Apple domain-containing protein</fullName>
    </recommendedName>
</protein>
<sequence length="795" mass="85533">MAKEMAMLWLCAALLITLARAVSAASILDDWRGYEVSHPDDHQVPYLLDYYDEKTEDDTNELDSTIAFMVESTTKVQEPSTTPKNTASELATSVAATDIATMLPSKQPLLDTTTACDGNYTSGCGCDHGFCYKFKTIPGVAYEPWCWTQLLGVAEPQAKFASCTSHSQCSVQMTCGDGITYRGGAVHIPTTTPTPGVKTEISWIGNMGAACDWTGRDIRSVSSPDAENCKRQCAATPRCTHFVWTPAHEDDHGDGEMCFMKSGVVSQSDAIANPIRNLAARAKSVCGLLTSITPPLDQPSCDGNYTSGCGCDHGFCYKFKTIPGVAYEPWCWTQLLGVAEPQAKFASCTNHGQCSVQMTCGDRVEHRGGVSNGPTTQGTTQQPNNGKTIITSTASTASNIGVKWNGNWAFDCDFSSVNDISRAIVVRGEECSTLCASTPGCTHFTWNPAIYGGSYCFMKTGPVSKADAFRNYGDPNVRCGIPDAAQGATPKLTAVEANTTSPATTTSNIGIKWNGNWAFDCDFSSVNDISRAFVVRGEECSTLCASTPGCTHFTWNPAIYGGSYCFMKTGPVSKADAFRNYGDPNVRCGIPDTVQVPATVKKAIIWTGDRGLGCDWPNNALMNVRSSSADLCNIQCAGTPECTHFTWTLAHDGSGDTCFMMSGAVGKLDAVASTIRDPYVRARAVCGLLTIPTAEQIEIKWSFNMALGCDWHGNDILNVPSSSAEQCDSQCSSTPNCTHFTWTLAHDGYGDKCFMKSGPVWKSRAVASTIRDPYVRVRAVCGLLKKFVIQSALPR</sequence>
<dbReference type="GO" id="GO:0005576">
    <property type="term" value="C:extracellular region"/>
    <property type="evidence" value="ECO:0007669"/>
    <property type="project" value="InterPro"/>
</dbReference>
<feature type="domain" description="Apple" evidence="4">
    <location>
        <begin position="705"/>
        <end position="773"/>
    </location>
</feature>
<name>A0A1W0WII5_HYPEX</name>
<evidence type="ECO:0000259" key="4">
    <source>
        <dbReference type="SMART" id="SM00223"/>
    </source>
</evidence>
<accession>A0A1W0WII5</accession>
<dbReference type="CDD" id="cd01100">
    <property type="entry name" value="APPLE_Factor_XI_like"/>
    <property type="match status" value="2"/>
</dbReference>
<organism evidence="5 6">
    <name type="scientific">Hypsibius exemplaris</name>
    <name type="common">Freshwater tardigrade</name>
    <dbReference type="NCBI Taxonomy" id="2072580"/>
    <lineage>
        <taxon>Eukaryota</taxon>
        <taxon>Metazoa</taxon>
        <taxon>Ecdysozoa</taxon>
        <taxon>Tardigrada</taxon>
        <taxon>Eutardigrada</taxon>
        <taxon>Parachela</taxon>
        <taxon>Hypsibioidea</taxon>
        <taxon>Hypsibiidae</taxon>
        <taxon>Hypsibius</taxon>
    </lineage>
</organism>
<evidence type="ECO:0000256" key="3">
    <source>
        <dbReference type="SAM" id="SignalP"/>
    </source>
</evidence>
<evidence type="ECO:0000313" key="5">
    <source>
        <dbReference type="EMBL" id="OQV15020.1"/>
    </source>
</evidence>
<dbReference type="Gene3D" id="3.50.4.10">
    <property type="entry name" value="Hepatocyte Growth Factor"/>
    <property type="match status" value="5"/>
</dbReference>
<dbReference type="AlphaFoldDB" id="A0A1W0WII5"/>